<dbReference type="Proteomes" id="UP000224006">
    <property type="component" value="Chromosome I"/>
</dbReference>
<dbReference type="PROSITE" id="PS50892">
    <property type="entry name" value="V_SNARE"/>
    <property type="match status" value="1"/>
</dbReference>
<keyword evidence="3 9" id="KW-0812">Transmembrane</keyword>
<dbReference type="PROSITE" id="PS50859">
    <property type="entry name" value="LONGIN"/>
    <property type="match status" value="1"/>
</dbReference>
<dbReference type="GO" id="GO:0005737">
    <property type="term" value="C:cytoplasm"/>
    <property type="evidence" value="ECO:0007669"/>
    <property type="project" value="UniProtKB-ARBA"/>
</dbReference>
<dbReference type="SMART" id="SM01270">
    <property type="entry name" value="Longin"/>
    <property type="match status" value="1"/>
</dbReference>
<dbReference type="InterPro" id="IPR042855">
    <property type="entry name" value="V_SNARE_CC"/>
</dbReference>
<comment type="similarity">
    <text evidence="1">Belongs to the synaptobrevin family.</text>
</comment>
<evidence type="ECO:0000256" key="6">
    <source>
        <dbReference type="ARBA" id="ARBA00023136"/>
    </source>
</evidence>
<keyword evidence="6 9" id="KW-0472">Membrane</keyword>
<dbReference type="InterPro" id="IPR051097">
    <property type="entry name" value="Synaptobrevin-like_transport"/>
</dbReference>
<organism evidence="12 13">
    <name type="scientific">Besnoitia besnoiti</name>
    <name type="common">Apicomplexan protozoan</name>
    <dbReference type="NCBI Taxonomy" id="94643"/>
    <lineage>
        <taxon>Eukaryota</taxon>
        <taxon>Sar</taxon>
        <taxon>Alveolata</taxon>
        <taxon>Apicomplexa</taxon>
        <taxon>Conoidasida</taxon>
        <taxon>Coccidia</taxon>
        <taxon>Eucoccidiorida</taxon>
        <taxon>Eimeriorina</taxon>
        <taxon>Sarcocystidae</taxon>
        <taxon>Besnoitia</taxon>
    </lineage>
</organism>
<dbReference type="GO" id="GO:0016020">
    <property type="term" value="C:membrane"/>
    <property type="evidence" value="ECO:0007669"/>
    <property type="project" value="InterPro"/>
</dbReference>
<dbReference type="KEGG" id="bbes:BESB_010730"/>
<evidence type="ECO:0000313" key="13">
    <source>
        <dbReference type="Proteomes" id="UP000224006"/>
    </source>
</evidence>
<evidence type="ECO:0000256" key="4">
    <source>
        <dbReference type="ARBA" id="ARBA00022927"/>
    </source>
</evidence>
<comment type="subcellular location">
    <subcellularLocation>
        <location evidence="7">Endomembrane system</location>
        <topology evidence="7">Single-pass type IV membrane protein</topology>
    </subcellularLocation>
</comment>
<dbReference type="Gene3D" id="1.20.5.110">
    <property type="match status" value="1"/>
</dbReference>
<dbReference type="OrthoDB" id="248747at2759"/>
<dbReference type="InterPro" id="IPR010908">
    <property type="entry name" value="Longin_dom"/>
</dbReference>
<dbReference type="VEuPathDB" id="ToxoDB:BESB_010730"/>
<dbReference type="PANTHER" id="PTHR21136">
    <property type="entry name" value="SNARE PROTEINS"/>
    <property type="match status" value="1"/>
</dbReference>
<accession>A0A2A9MPS2</accession>
<dbReference type="Pfam" id="PF00957">
    <property type="entry name" value="Synaptobrevin"/>
    <property type="match status" value="1"/>
</dbReference>
<feature type="transmembrane region" description="Helical" evidence="9">
    <location>
        <begin position="205"/>
        <end position="233"/>
    </location>
</feature>
<evidence type="ECO:0000256" key="1">
    <source>
        <dbReference type="ARBA" id="ARBA00008025"/>
    </source>
</evidence>
<dbReference type="InterPro" id="IPR001388">
    <property type="entry name" value="Synaptobrevin-like"/>
</dbReference>
<dbReference type="AlphaFoldDB" id="A0A2A9MPS2"/>
<keyword evidence="4" id="KW-0653">Protein transport</keyword>
<evidence type="ECO:0000259" key="10">
    <source>
        <dbReference type="PROSITE" id="PS50859"/>
    </source>
</evidence>
<keyword evidence="8" id="KW-0175">Coiled coil</keyword>
<dbReference type="SUPFAM" id="SSF64356">
    <property type="entry name" value="SNARE-like"/>
    <property type="match status" value="1"/>
</dbReference>
<dbReference type="SUPFAM" id="SSF58038">
    <property type="entry name" value="SNARE fusion complex"/>
    <property type="match status" value="1"/>
</dbReference>
<dbReference type="GO" id="GO:0015031">
    <property type="term" value="P:protein transport"/>
    <property type="evidence" value="ECO:0007669"/>
    <property type="project" value="UniProtKB-KW"/>
</dbReference>
<keyword evidence="13" id="KW-1185">Reference proteome</keyword>
<sequence>MPLIYALAARGFVVGSTFFDFFFVSRVSGSVVLAEHSDMEGNFPTVTRLLLRKLPTTQKERMSYIYDRYIFHYEVIRGITFLTMSDDATGFALPFAFLEDFAKSFLAMYGATVHTAIALAMQNSYEPRLKDLMDSFNQSHQAESMGRLRMQIDGIHHVLIDNIDKILQRGERIDILVDQSERLNQESVQFRRQARRLKNALWWRNVRVCLCFVLLIACVALIIGMVSCGGVTFPSCRSS</sequence>
<reference evidence="12 13" key="1">
    <citation type="submission" date="2017-09" db="EMBL/GenBank/DDBJ databases">
        <title>Genome sequencing of Besnoitia besnoiti strain Bb-Ger1.</title>
        <authorList>
            <person name="Schares G."/>
            <person name="Venepally P."/>
            <person name="Lorenzi H.A."/>
        </authorList>
    </citation>
    <scope>NUCLEOTIDE SEQUENCE [LARGE SCALE GENOMIC DNA]</scope>
    <source>
        <strain evidence="12 13">Bb-Ger1</strain>
    </source>
</reference>
<dbReference type="CDD" id="cd14824">
    <property type="entry name" value="Longin"/>
    <property type="match status" value="1"/>
</dbReference>
<dbReference type="Gene3D" id="3.30.450.50">
    <property type="entry name" value="Longin domain"/>
    <property type="match status" value="1"/>
</dbReference>
<evidence type="ECO:0000256" key="5">
    <source>
        <dbReference type="ARBA" id="ARBA00022989"/>
    </source>
</evidence>
<dbReference type="STRING" id="94643.A0A2A9MPS2"/>
<name>A0A2A9MPS2_BESBE</name>
<evidence type="ECO:0000259" key="11">
    <source>
        <dbReference type="PROSITE" id="PS50892"/>
    </source>
</evidence>
<dbReference type="CDD" id="cd15843">
    <property type="entry name" value="R-SNARE"/>
    <property type="match status" value="1"/>
</dbReference>
<dbReference type="PRINTS" id="PR00219">
    <property type="entry name" value="SYNAPTOBREVN"/>
</dbReference>
<dbReference type="GO" id="GO:0016192">
    <property type="term" value="P:vesicle-mediated transport"/>
    <property type="evidence" value="ECO:0007669"/>
    <property type="project" value="InterPro"/>
</dbReference>
<dbReference type="FunFam" id="1.20.5.110:FF:000004">
    <property type="entry name" value="Vesicle-associated membrane protein 7"/>
    <property type="match status" value="1"/>
</dbReference>
<dbReference type="PANTHER" id="PTHR21136:SF168">
    <property type="entry name" value="VESICLE-ASSOCIATED MEMBRANE PROTEIN 9"/>
    <property type="match status" value="1"/>
</dbReference>
<dbReference type="GeneID" id="40306135"/>
<evidence type="ECO:0000256" key="3">
    <source>
        <dbReference type="ARBA" id="ARBA00022692"/>
    </source>
</evidence>
<proteinExistence type="inferred from homology"/>
<keyword evidence="5 9" id="KW-1133">Transmembrane helix</keyword>
<dbReference type="InterPro" id="IPR011012">
    <property type="entry name" value="Longin-like_dom_sf"/>
</dbReference>
<dbReference type="Pfam" id="PF13774">
    <property type="entry name" value="Longin"/>
    <property type="match status" value="1"/>
</dbReference>
<gene>
    <name evidence="12" type="ORF">BESB_010730</name>
</gene>
<evidence type="ECO:0000313" key="12">
    <source>
        <dbReference type="EMBL" id="PFH38731.1"/>
    </source>
</evidence>
<keyword evidence="2" id="KW-0813">Transport</keyword>
<comment type="caution">
    <text evidence="12">The sequence shown here is derived from an EMBL/GenBank/DDBJ whole genome shotgun (WGS) entry which is preliminary data.</text>
</comment>
<feature type="domain" description="Longin" evidence="10">
    <location>
        <begin position="23"/>
        <end position="129"/>
    </location>
</feature>
<dbReference type="RefSeq" id="XP_029222740.1">
    <property type="nucleotide sequence ID" value="XM_029359827.1"/>
</dbReference>
<protein>
    <submittedName>
        <fullName evidence="12">Putative vesicle-associated membrane protein</fullName>
    </submittedName>
</protein>
<evidence type="ECO:0000256" key="9">
    <source>
        <dbReference type="SAM" id="Phobius"/>
    </source>
</evidence>
<evidence type="ECO:0000256" key="8">
    <source>
        <dbReference type="PROSITE-ProRule" id="PRU00290"/>
    </source>
</evidence>
<feature type="domain" description="V-SNARE coiled-coil homology" evidence="11">
    <location>
        <begin position="144"/>
        <end position="204"/>
    </location>
</feature>
<dbReference type="EMBL" id="NWUJ01000001">
    <property type="protein sequence ID" value="PFH38731.1"/>
    <property type="molecule type" value="Genomic_DNA"/>
</dbReference>
<dbReference type="GO" id="GO:0012505">
    <property type="term" value="C:endomembrane system"/>
    <property type="evidence" value="ECO:0007669"/>
    <property type="project" value="UniProtKB-SubCell"/>
</dbReference>
<evidence type="ECO:0000256" key="2">
    <source>
        <dbReference type="ARBA" id="ARBA00022448"/>
    </source>
</evidence>
<evidence type="ECO:0000256" key="7">
    <source>
        <dbReference type="ARBA" id="ARBA00046280"/>
    </source>
</evidence>